<dbReference type="EMBL" id="RBII01000001">
    <property type="protein sequence ID" value="RKQ70837.1"/>
    <property type="molecule type" value="Genomic_DNA"/>
</dbReference>
<dbReference type="InParanoid" id="A0A420WIM4"/>
<feature type="domain" description="DUF306" evidence="1">
    <location>
        <begin position="47"/>
        <end position="144"/>
    </location>
</feature>
<organism evidence="2 3">
    <name type="scientific">Litorimonas taeanensis</name>
    <dbReference type="NCBI Taxonomy" id="568099"/>
    <lineage>
        <taxon>Bacteria</taxon>
        <taxon>Pseudomonadati</taxon>
        <taxon>Pseudomonadota</taxon>
        <taxon>Alphaproteobacteria</taxon>
        <taxon>Maricaulales</taxon>
        <taxon>Robiginitomaculaceae</taxon>
    </lineage>
</organism>
<dbReference type="Proteomes" id="UP000282211">
    <property type="component" value="Unassembled WGS sequence"/>
</dbReference>
<dbReference type="AlphaFoldDB" id="A0A420WIM4"/>
<gene>
    <name evidence="2" type="ORF">DES40_0138</name>
</gene>
<dbReference type="Gene3D" id="2.40.128.270">
    <property type="match status" value="1"/>
</dbReference>
<keyword evidence="3" id="KW-1185">Reference proteome</keyword>
<dbReference type="PROSITE" id="PS51257">
    <property type="entry name" value="PROKAR_LIPOPROTEIN"/>
    <property type="match status" value="1"/>
</dbReference>
<name>A0A420WIM4_9PROT</name>
<sequence length="150" mass="16298">MAIPYKAAFTALRLARTLPAIPLAIGALAIMGCAKVVNDIGKNQPLTSLAGSEWGLADTEQFIAFKSKGEVIGHGGCNRFFGTYTQDGTTLKFGPLASTKMACMGGKMQAEAEFMKSIQSARRFEATHFALAFIDDKGETLMRLQRRDWD</sequence>
<proteinExistence type="predicted"/>
<protein>
    <submittedName>
        <fullName evidence="2">Heat shock protein HslJ</fullName>
    </submittedName>
</protein>
<dbReference type="InterPro" id="IPR038670">
    <property type="entry name" value="HslJ-like_sf"/>
</dbReference>
<evidence type="ECO:0000313" key="3">
    <source>
        <dbReference type="Proteomes" id="UP000282211"/>
    </source>
</evidence>
<dbReference type="Pfam" id="PF03724">
    <property type="entry name" value="META"/>
    <property type="match status" value="1"/>
</dbReference>
<keyword evidence="2" id="KW-0346">Stress response</keyword>
<dbReference type="InterPro" id="IPR005184">
    <property type="entry name" value="DUF306_Meta_HslJ"/>
</dbReference>
<dbReference type="RefSeq" id="WP_121098660.1">
    <property type="nucleotide sequence ID" value="NZ_RBII01000001.1"/>
</dbReference>
<dbReference type="OrthoDB" id="9809132at2"/>
<comment type="caution">
    <text evidence="2">The sequence shown here is derived from an EMBL/GenBank/DDBJ whole genome shotgun (WGS) entry which is preliminary data.</text>
</comment>
<reference evidence="2 3" key="1">
    <citation type="submission" date="2018-10" db="EMBL/GenBank/DDBJ databases">
        <title>Genomic Encyclopedia of Type Strains, Phase IV (KMG-IV): sequencing the most valuable type-strain genomes for metagenomic binning, comparative biology and taxonomic classification.</title>
        <authorList>
            <person name="Goeker M."/>
        </authorList>
    </citation>
    <scope>NUCLEOTIDE SEQUENCE [LARGE SCALE GENOMIC DNA]</scope>
    <source>
        <strain evidence="2 3">DSM 22008</strain>
    </source>
</reference>
<accession>A0A420WIM4</accession>
<evidence type="ECO:0000313" key="2">
    <source>
        <dbReference type="EMBL" id="RKQ70837.1"/>
    </source>
</evidence>
<dbReference type="PANTHER" id="PTHR35535:SF1">
    <property type="entry name" value="HEAT SHOCK PROTEIN HSLJ"/>
    <property type="match status" value="1"/>
</dbReference>
<dbReference type="InterPro" id="IPR053147">
    <property type="entry name" value="Hsp_HslJ-like"/>
</dbReference>
<evidence type="ECO:0000259" key="1">
    <source>
        <dbReference type="Pfam" id="PF03724"/>
    </source>
</evidence>
<dbReference type="PANTHER" id="PTHR35535">
    <property type="entry name" value="HEAT SHOCK PROTEIN HSLJ"/>
    <property type="match status" value="1"/>
</dbReference>